<dbReference type="PROSITE" id="PS51257">
    <property type="entry name" value="PROKAR_LIPOPROTEIN"/>
    <property type="match status" value="1"/>
</dbReference>
<dbReference type="Pfam" id="PF14125">
    <property type="entry name" value="DUF4292"/>
    <property type="match status" value="1"/>
</dbReference>
<protein>
    <submittedName>
        <fullName evidence="2">DUF4292 domain-containing protein</fullName>
    </submittedName>
</protein>
<comment type="caution">
    <text evidence="2">The sequence shown here is derived from an EMBL/GenBank/DDBJ whole genome shotgun (WGS) entry which is preliminary data.</text>
</comment>
<dbReference type="InterPro" id="IPR025634">
    <property type="entry name" value="DUF4292"/>
</dbReference>
<dbReference type="RefSeq" id="WP_021935473.1">
    <property type="nucleotide sequence ID" value="NZ_CP081899.1"/>
</dbReference>
<accession>A0A7J4XJ53</accession>
<evidence type="ECO:0000256" key="1">
    <source>
        <dbReference type="SAM" id="SignalP"/>
    </source>
</evidence>
<organism evidence="2 3">
    <name type="scientific">Bacteroides salyersiae</name>
    <dbReference type="NCBI Taxonomy" id="291644"/>
    <lineage>
        <taxon>Bacteria</taxon>
        <taxon>Pseudomonadati</taxon>
        <taxon>Bacteroidota</taxon>
        <taxon>Bacteroidia</taxon>
        <taxon>Bacteroidales</taxon>
        <taxon>Bacteroidaceae</taxon>
        <taxon>Bacteroides</taxon>
    </lineage>
</organism>
<proteinExistence type="predicted"/>
<evidence type="ECO:0000313" key="3">
    <source>
        <dbReference type="Proteomes" id="UP000422221"/>
    </source>
</evidence>
<feature type="signal peptide" evidence="1">
    <location>
        <begin position="1"/>
        <end position="23"/>
    </location>
</feature>
<feature type="chain" id="PRO_5029707415" evidence="1">
    <location>
        <begin position="24"/>
        <end position="186"/>
    </location>
</feature>
<reference evidence="2 3" key="1">
    <citation type="journal article" date="2019" name="Nat. Med.">
        <title>A library of human gut bacterial isolates paired with longitudinal multiomics data enables mechanistic microbiome research.</title>
        <authorList>
            <person name="Poyet M."/>
            <person name="Groussin M."/>
            <person name="Gibbons S.M."/>
            <person name="Avila-Pacheco J."/>
            <person name="Jiang X."/>
            <person name="Kearney S.M."/>
            <person name="Perrotta A.R."/>
            <person name="Berdy B."/>
            <person name="Zhao S."/>
            <person name="Lieberman T.D."/>
            <person name="Swanson P.K."/>
            <person name="Smith M."/>
            <person name="Roesemann S."/>
            <person name="Alexander J.E."/>
            <person name="Rich S.A."/>
            <person name="Livny J."/>
            <person name="Vlamakis H."/>
            <person name="Clish C."/>
            <person name="Bullock K."/>
            <person name="Deik A."/>
            <person name="Scott J."/>
            <person name="Pierce K.A."/>
            <person name="Xavier R.J."/>
            <person name="Alm E.J."/>
        </authorList>
    </citation>
    <scope>NUCLEOTIDE SEQUENCE [LARGE SCALE GENOMIC DNA]</scope>
    <source>
        <strain evidence="2 3">BIOML-A10</strain>
    </source>
</reference>
<dbReference type="EMBL" id="VWMK01000008">
    <property type="protein sequence ID" value="KAA3765792.1"/>
    <property type="molecule type" value="Genomic_DNA"/>
</dbReference>
<evidence type="ECO:0000313" key="2">
    <source>
        <dbReference type="EMBL" id="KAA3765792.1"/>
    </source>
</evidence>
<sequence>MRKILYLLLLMVGLAGCRSSKQAAGIAVPETAHYLSSRLQLTIPSGANGSITTGGTMKMKGGERVQLSILMPILRTEIARLEITPDEILLVDRMNKRYVRASRSELNDILPKEARFSKLEKLLLDASLPEGKSELSGKELGIPSLEKAKVRLYDFSSKEFVMTPTEISDRYTQVPLTELLNMLTKL</sequence>
<dbReference type="AlphaFoldDB" id="A0A7J4XJ53"/>
<gene>
    <name evidence="2" type="ORF">F3F73_09535</name>
</gene>
<name>A0A7J4XJ53_9BACE</name>
<dbReference type="Proteomes" id="UP000422221">
    <property type="component" value="Unassembled WGS sequence"/>
</dbReference>
<keyword evidence="1" id="KW-0732">Signal</keyword>